<evidence type="ECO:0000313" key="3">
    <source>
        <dbReference type="Proteomes" id="UP000681722"/>
    </source>
</evidence>
<dbReference type="SUPFAM" id="SSF50729">
    <property type="entry name" value="PH domain-like"/>
    <property type="match status" value="1"/>
</dbReference>
<comment type="caution">
    <text evidence="2">The sequence shown here is derived from an EMBL/GenBank/DDBJ whole genome shotgun (WGS) entry which is preliminary data.</text>
</comment>
<dbReference type="Proteomes" id="UP000681722">
    <property type="component" value="Unassembled WGS sequence"/>
</dbReference>
<sequence length="208" mass="24340">IRTGTRTGKYIVSPKDTIKYEQMNIDVDVPVQDKLLTIYYGHTFVPDKELCAIHFCFDSPSLVKEWTDELFQYARNPFLRNLSGLQLLEKIHSKIVNGLVEEVRQDRKEIAVRTNSRETETEQRILKALDYVQLPHGRALKNSYLLRTYTLIDQRTKSLGILLKLLAHKTCDESFLRYVLRFNKLVIDPSKLELLQDMDKPLPHYFIA</sequence>
<dbReference type="AlphaFoldDB" id="A0A8S2V0Q0"/>
<dbReference type="Pfam" id="PF17787">
    <property type="entry name" value="PH_14"/>
    <property type="match status" value="1"/>
</dbReference>
<dbReference type="EMBL" id="CAJOBC010088346">
    <property type="protein sequence ID" value="CAF4367532.1"/>
    <property type="molecule type" value="Genomic_DNA"/>
</dbReference>
<organism evidence="2 3">
    <name type="scientific">Didymodactylos carnosus</name>
    <dbReference type="NCBI Taxonomy" id="1234261"/>
    <lineage>
        <taxon>Eukaryota</taxon>
        <taxon>Metazoa</taxon>
        <taxon>Spiralia</taxon>
        <taxon>Gnathifera</taxon>
        <taxon>Rotifera</taxon>
        <taxon>Eurotatoria</taxon>
        <taxon>Bdelloidea</taxon>
        <taxon>Philodinida</taxon>
        <taxon>Philodinidae</taxon>
        <taxon>Didymodactylos</taxon>
    </lineage>
</organism>
<dbReference type="Gene3D" id="2.30.29.240">
    <property type="match status" value="1"/>
</dbReference>
<evidence type="ECO:0000259" key="1">
    <source>
        <dbReference type="Pfam" id="PF17787"/>
    </source>
</evidence>
<protein>
    <recommendedName>
        <fullName evidence="1">PLC-beta PH domain-containing protein</fullName>
    </recommendedName>
</protein>
<reference evidence="2" key="1">
    <citation type="submission" date="2021-02" db="EMBL/GenBank/DDBJ databases">
        <authorList>
            <person name="Nowell W R."/>
        </authorList>
    </citation>
    <scope>NUCLEOTIDE SEQUENCE</scope>
</reference>
<gene>
    <name evidence="2" type="ORF">SRO942_LOCUS37664</name>
</gene>
<dbReference type="OrthoDB" id="269822at2759"/>
<feature type="domain" description="PLC-beta PH" evidence="1">
    <location>
        <begin position="5"/>
        <end position="81"/>
    </location>
</feature>
<feature type="non-terminal residue" evidence="2">
    <location>
        <position position="208"/>
    </location>
</feature>
<name>A0A8S2V0Q0_9BILA</name>
<dbReference type="InterPro" id="IPR037862">
    <property type="entry name" value="PLC-beta_PH"/>
</dbReference>
<accession>A0A8S2V0Q0</accession>
<proteinExistence type="predicted"/>
<evidence type="ECO:0000313" key="2">
    <source>
        <dbReference type="EMBL" id="CAF4367532.1"/>
    </source>
</evidence>